<accession>A0A0V0QN07</accession>
<keyword evidence="2" id="KW-1185">Reference proteome</keyword>
<organism evidence="1 2">
    <name type="scientific">Pseudocohnilembus persalinus</name>
    <name type="common">Ciliate</name>
    <dbReference type="NCBI Taxonomy" id="266149"/>
    <lineage>
        <taxon>Eukaryota</taxon>
        <taxon>Sar</taxon>
        <taxon>Alveolata</taxon>
        <taxon>Ciliophora</taxon>
        <taxon>Intramacronucleata</taxon>
        <taxon>Oligohymenophorea</taxon>
        <taxon>Scuticociliatia</taxon>
        <taxon>Philasterida</taxon>
        <taxon>Pseudocohnilembidae</taxon>
        <taxon>Pseudocohnilembus</taxon>
    </lineage>
</organism>
<dbReference type="EMBL" id="LDAU01000129">
    <property type="protein sequence ID" value="KRX03659.1"/>
    <property type="molecule type" value="Genomic_DNA"/>
</dbReference>
<evidence type="ECO:0000313" key="2">
    <source>
        <dbReference type="Proteomes" id="UP000054937"/>
    </source>
</evidence>
<dbReference type="InParanoid" id="A0A0V0QN07"/>
<protein>
    <submittedName>
        <fullName evidence="1">Uncharacterized protein</fullName>
    </submittedName>
</protein>
<proteinExistence type="predicted"/>
<name>A0A0V0QN07_PSEPJ</name>
<sequence>MKKKDIVLTPLLGQKMYAQYKLLKDQDDQDQSEQSKKEIDNMIITQQATLDYNLKCNWSTYFYDTDLDQYIENCKTVQALLQSAPMGIITYLTLTQTGFNLLSTISLVSAILTTCLENFNY</sequence>
<dbReference type="AlphaFoldDB" id="A0A0V0QN07"/>
<reference evidence="1 2" key="1">
    <citation type="journal article" date="2015" name="Sci. Rep.">
        <title>Genome of the facultative scuticociliatosis pathogen Pseudocohnilembus persalinus provides insight into its virulence through horizontal gene transfer.</title>
        <authorList>
            <person name="Xiong J."/>
            <person name="Wang G."/>
            <person name="Cheng J."/>
            <person name="Tian M."/>
            <person name="Pan X."/>
            <person name="Warren A."/>
            <person name="Jiang C."/>
            <person name="Yuan D."/>
            <person name="Miao W."/>
        </authorList>
    </citation>
    <scope>NUCLEOTIDE SEQUENCE [LARGE SCALE GENOMIC DNA]</scope>
    <source>
        <strain evidence="1">36N120E</strain>
    </source>
</reference>
<gene>
    <name evidence="1" type="ORF">PPERSA_04211</name>
</gene>
<dbReference type="Proteomes" id="UP000054937">
    <property type="component" value="Unassembled WGS sequence"/>
</dbReference>
<evidence type="ECO:0000313" key="1">
    <source>
        <dbReference type="EMBL" id="KRX03659.1"/>
    </source>
</evidence>
<comment type="caution">
    <text evidence="1">The sequence shown here is derived from an EMBL/GenBank/DDBJ whole genome shotgun (WGS) entry which is preliminary data.</text>
</comment>